<organism evidence="1">
    <name type="scientific">Candidatus Kentrum sp. LPFa</name>
    <dbReference type="NCBI Taxonomy" id="2126335"/>
    <lineage>
        <taxon>Bacteria</taxon>
        <taxon>Pseudomonadati</taxon>
        <taxon>Pseudomonadota</taxon>
        <taxon>Gammaproteobacteria</taxon>
        <taxon>Candidatus Kentrum</taxon>
    </lineage>
</organism>
<accession>A0A450WK76</accession>
<sequence>MASRTNRIPPEEDRERIVKELDEHLRTTYGALDSHVVVESVFLALCMRYGMNQVASFTGSYFDKKG</sequence>
<dbReference type="EMBL" id="CAADFK010000117">
    <property type="protein sequence ID" value="VFK17445.1"/>
    <property type="molecule type" value="Genomic_DNA"/>
</dbReference>
<dbReference type="AlphaFoldDB" id="A0A450WK76"/>
<name>A0A450WK76_9GAMM</name>
<reference evidence="1" key="1">
    <citation type="submission" date="2019-02" db="EMBL/GenBank/DDBJ databases">
        <authorList>
            <person name="Gruber-Vodicka R. H."/>
            <person name="Seah K. B. B."/>
        </authorList>
    </citation>
    <scope>NUCLEOTIDE SEQUENCE</scope>
    <source>
        <strain evidence="1">BECK_S313</strain>
    </source>
</reference>
<protein>
    <submittedName>
        <fullName evidence="1">Uncharacterized protein</fullName>
    </submittedName>
</protein>
<evidence type="ECO:0000313" key="1">
    <source>
        <dbReference type="EMBL" id="VFK17445.1"/>
    </source>
</evidence>
<gene>
    <name evidence="1" type="ORF">BECKLPF1236B_GA0070989_111713</name>
</gene>
<proteinExistence type="predicted"/>